<dbReference type="GO" id="GO:0008800">
    <property type="term" value="F:beta-lactamase activity"/>
    <property type="evidence" value="ECO:0007669"/>
    <property type="project" value="InterPro"/>
</dbReference>
<dbReference type="PANTHER" id="PTHR35333">
    <property type="entry name" value="BETA-LACTAMASE"/>
    <property type="match status" value="1"/>
</dbReference>
<protein>
    <recommendedName>
        <fullName evidence="1">SH3b domain-containing protein</fullName>
    </recommendedName>
</protein>
<dbReference type="Pfam" id="PF08239">
    <property type="entry name" value="SH3_3"/>
    <property type="match status" value="1"/>
</dbReference>
<dbReference type="SMART" id="SM00287">
    <property type="entry name" value="SH3b"/>
    <property type="match status" value="1"/>
</dbReference>
<dbReference type="GO" id="GO:0046677">
    <property type="term" value="P:response to antibiotic"/>
    <property type="evidence" value="ECO:0007669"/>
    <property type="project" value="InterPro"/>
</dbReference>
<dbReference type="InterPro" id="IPR012338">
    <property type="entry name" value="Beta-lactam/transpept-like"/>
</dbReference>
<dbReference type="InterPro" id="IPR045155">
    <property type="entry name" value="Beta-lactam_cat"/>
</dbReference>
<evidence type="ECO:0000313" key="2">
    <source>
        <dbReference type="EMBL" id="SVB16963.1"/>
    </source>
</evidence>
<dbReference type="InterPro" id="IPR003646">
    <property type="entry name" value="SH3-like_bac-type"/>
</dbReference>
<accession>A0A382BV49</accession>
<evidence type="ECO:0000259" key="1">
    <source>
        <dbReference type="SMART" id="SM00287"/>
    </source>
</evidence>
<dbReference type="SUPFAM" id="SSF56601">
    <property type="entry name" value="beta-lactamase/transpeptidase-like"/>
    <property type="match status" value="1"/>
</dbReference>
<organism evidence="2">
    <name type="scientific">marine metagenome</name>
    <dbReference type="NCBI Taxonomy" id="408172"/>
    <lineage>
        <taxon>unclassified sequences</taxon>
        <taxon>metagenomes</taxon>
        <taxon>ecological metagenomes</taxon>
    </lineage>
</organism>
<sequence>MELRLPLKKAEISSYLLHISRLGSLILLSLHFATTFLYSKENLQSSSEVVINKHHSNFKQKQPIDRLFFSSKKINYVFVSATALNLRSGPGVKNTVLRILPRGTHMLSLSSQNTDWLKVYVPHNFEGWVARKHVIFYHPKPLSTLNKKISSMHFRSLLEAGIMNYMKEIYGLKRLNINDKLSIIVEDLENGKIVASIHPDKRLKSASTIKVPILHAYMIQRSEGKLIENSNHKELIEKMIRFSSNSSTNVVIELLGGPEKIQQILEQTKIYKQIRLIEHIPENGRAYRNTISVADLNRIFRELWFQRIIGSKYSGEQNRQVSIEMLNLLKLPGHPWLKDRIKAGTCYSTNKTVKLWDKTGFVKGSNGNAGIVEINTPFGRKAYSIVLFIERKDFHSITGNARKWFEQASMHMRRISEMTYAYFSKRYQNYNECGLPLLMHHTRNALSTGNFKHH</sequence>
<dbReference type="Gene3D" id="2.30.30.40">
    <property type="entry name" value="SH3 Domains"/>
    <property type="match status" value="1"/>
</dbReference>
<dbReference type="GO" id="GO:0030655">
    <property type="term" value="P:beta-lactam antibiotic catabolic process"/>
    <property type="evidence" value="ECO:0007669"/>
    <property type="project" value="InterPro"/>
</dbReference>
<dbReference type="EMBL" id="UINC01031236">
    <property type="protein sequence ID" value="SVB16963.1"/>
    <property type="molecule type" value="Genomic_DNA"/>
</dbReference>
<dbReference type="InterPro" id="IPR000871">
    <property type="entry name" value="Beta-lactam_class-A"/>
</dbReference>
<dbReference type="AlphaFoldDB" id="A0A382BV49"/>
<name>A0A382BV49_9ZZZZ</name>
<dbReference type="Gene3D" id="3.40.710.10">
    <property type="entry name" value="DD-peptidase/beta-lactamase superfamily"/>
    <property type="match status" value="1"/>
</dbReference>
<proteinExistence type="predicted"/>
<dbReference type="PANTHER" id="PTHR35333:SF3">
    <property type="entry name" value="BETA-LACTAMASE-TYPE TRANSPEPTIDASE FOLD CONTAINING PROTEIN"/>
    <property type="match status" value="1"/>
</dbReference>
<dbReference type="Pfam" id="PF13354">
    <property type="entry name" value="Beta-lactamase2"/>
    <property type="match status" value="2"/>
</dbReference>
<reference evidence="2" key="1">
    <citation type="submission" date="2018-05" db="EMBL/GenBank/DDBJ databases">
        <authorList>
            <person name="Lanie J.A."/>
            <person name="Ng W.-L."/>
            <person name="Kazmierczak K.M."/>
            <person name="Andrzejewski T.M."/>
            <person name="Davidsen T.M."/>
            <person name="Wayne K.J."/>
            <person name="Tettelin H."/>
            <person name="Glass J.I."/>
            <person name="Rusch D."/>
            <person name="Podicherti R."/>
            <person name="Tsui H.-C.T."/>
            <person name="Winkler M.E."/>
        </authorList>
    </citation>
    <scope>NUCLEOTIDE SEQUENCE</scope>
</reference>
<feature type="domain" description="SH3b" evidence="1">
    <location>
        <begin position="74"/>
        <end position="137"/>
    </location>
</feature>
<gene>
    <name evidence="2" type="ORF">METZ01_LOCUS169817</name>
</gene>